<feature type="non-terminal residue" evidence="2">
    <location>
        <position position="1"/>
    </location>
</feature>
<protein>
    <submittedName>
        <fullName evidence="2">Uncharacterized protein</fullName>
    </submittedName>
</protein>
<organism evidence="2">
    <name type="scientific">Tanacetum cinerariifolium</name>
    <name type="common">Dalmatian daisy</name>
    <name type="synonym">Chrysanthemum cinerariifolium</name>
    <dbReference type="NCBI Taxonomy" id="118510"/>
    <lineage>
        <taxon>Eukaryota</taxon>
        <taxon>Viridiplantae</taxon>
        <taxon>Streptophyta</taxon>
        <taxon>Embryophyta</taxon>
        <taxon>Tracheophyta</taxon>
        <taxon>Spermatophyta</taxon>
        <taxon>Magnoliopsida</taxon>
        <taxon>eudicotyledons</taxon>
        <taxon>Gunneridae</taxon>
        <taxon>Pentapetalae</taxon>
        <taxon>asterids</taxon>
        <taxon>campanulids</taxon>
        <taxon>Asterales</taxon>
        <taxon>Asteraceae</taxon>
        <taxon>Asteroideae</taxon>
        <taxon>Anthemideae</taxon>
        <taxon>Anthemidinae</taxon>
        <taxon>Tanacetum</taxon>
    </lineage>
</organism>
<reference evidence="2" key="1">
    <citation type="journal article" date="2019" name="Sci. Rep.">
        <title>Draft genome of Tanacetum cinerariifolium, the natural source of mosquito coil.</title>
        <authorList>
            <person name="Yamashiro T."/>
            <person name="Shiraishi A."/>
            <person name="Satake H."/>
            <person name="Nakayama K."/>
        </authorList>
    </citation>
    <scope>NUCLEOTIDE SEQUENCE</scope>
</reference>
<sequence length="130" mass="13944">TNEVNAASTPVNAVEPNSTNSTNTFSAAGPSNNAVSLNFEIGGKSSFVDPSQYPDDLAMAALEEITYLDDEEDVGAEADFSNLETNITASPILTTRVHKDHPVTQIISDLSLAPQTRSMTRMVKEQGGRW</sequence>
<evidence type="ECO:0000313" key="2">
    <source>
        <dbReference type="EMBL" id="GFC67933.1"/>
    </source>
</evidence>
<feature type="non-terminal residue" evidence="2">
    <location>
        <position position="130"/>
    </location>
</feature>
<dbReference type="EMBL" id="BKCJ011017778">
    <property type="protein sequence ID" value="GFC67933.1"/>
    <property type="molecule type" value="Genomic_DNA"/>
</dbReference>
<dbReference type="AlphaFoldDB" id="A0A699QGH3"/>
<feature type="region of interest" description="Disordered" evidence="1">
    <location>
        <begin position="1"/>
        <end position="30"/>
    </location>
</feature>
<comment type="caution">
    <text evidence="2">The sequence shown here is derived from an EMBL/GenBank/DDBJ whole genome shotgun (WGS) entry which is preliminary data.</text>
</comment>
<proteinExistence type="predicted"/>
<name>A0A699QGH3_TANCI</name>
<gene>
    <name evidence="2" type="ORF">Tci_839903</name>
</gene>
<evidence type="ECO:0000256" key="1">
    <source>
        <dbReference type="SAM" id="MobiDB-lite"/>
    </source>
</evidence>
<accession>A0A699QGH3</accession>